<proteinExistence type="predicted"/>
<feature type="compositionally biased region" description="Polar residues" evidence="1">
    <location>
        <begin position="101"/>
        <end position="133"/>
    </location>
</feature>
<reference evidence="2 3" key="1">
    <citation type="submission" date="2019-08" db="EMBL/GenBank/DDBJ databases">
        <authorList>
            <person name="Alioto T."/>
            <person name="Alioto T."/>
            <person name="Gomez Garrido J."/>
        </authorList>
    </citation>
    <scope>NUCLEOTIDE SEQUENCE [LARGE SCALE GENOMIC DNA]</scope>
</reference>
<evidence type="ECO:0000313" key="3">
    <source>
        <dbReference type="Proteomes" id="UP000325440"/>
    </source>
</evidence>
<feature type="compositionally biased region" description="Polar residues" evidence="1">
    <location>
        <begin position="140"/>
        <end position="149"/>
    </location>
</feature>
<sequence length="169" mass="18956">MDNQQQFPTNPSTGIQGISNFFEQEGMFQTEADMMENATAARVKQLSIQQLRRDPVLWSAYVRGWEDFRRTVQFQAPPMSDRRGGRPPTAPTGRGPRPRGSNFTGQPRQMANNPMTNMGPPQTTEWPGMQQPNAWCETYKPSQGIQQTKLFLRKTPPTASDPANAAAND</sequence>
<protein>
    <submittedName>
        <fullName evidence="2">Uncharacterized protein</fullName>
    </submittedName>
</protein>
<feature type="region of interest" description="Disordered" evidence="1">
    <location>
        <begin position="73"/>
        <end position="169"/>
    </location>
</feature>
<name>A0A5E4MNI0_9HEMI</name>
<evidence type="ECO:0000313" key="2">
    <source>
        <dbReference type="EMBL" id="VVC33189.1"/>
    </source>
</evidence>
<organism evidence="2 3">
    <name type="scientific">Cinara cedri</name>
    <dbReference type="NCBI Taxonomy" id="506608"/>
    <lineage>
        <taxon>Eukaryota</taxon>
        <taxon>Metazoa</taxon>
        <taxon>Ecdysozoa</taxon>
        <taxon>Arthropoda</taxon>
        <taxon>Hexapoda</taxon>
        <taxon>Insecta</taxon>
        <taxon>Pterygota</taxon>
        <taxon>Neoptera</taxon>
        <taxon>Paraneoptera</taxon>
        <taxon>Hemiptera</taxon>
        <taxon>Sternorrhyncha</taxon>
        <taxon>Aphidomorpha</taxon>
        <taxon>Aphidoidea</taxon>
        <taxon>Aphididae</taxon>
        <taxon>Lachninae</taxon>
        <taxon>Cinara</taxon>
    </lineage>
</organism>
<evidence type="ECO:0000256" key="1">
    <source>
        <dbReference type="SAM" id="MobiDB-lite"/>
    </source>
</evidence>
<dbReference type="AlphaFoldDB" id="A0A5E4MNI0"/>
<dbReference type="Proteomes" id="UP000325440">
    <property type="component" value="Unassembled WGS sequence"/>
</dbReference>
<keyword evidence="3" id="KW-1185">Reference proteome</keyword>
<accession>A0A5E4MNI0</accession>
<dbReference type="EMBL" id="CABPRJ010000964">
    <property type="protein sequence ID" value="VVC33189.1"/>
    <property type="molecule type" value="Genomic_DNA"/>
</dbReference>
<gene>
    <name evidence="2" type="ORF">CINCED_3A013403</name>
</gene>
<feature type="compositionally biased region" description="Low complexity" evidence="1">
    <location>
        <begin position="91"/>
        <end position="100"/>
    </location>
</feature>